<comment type="function">
    <text evidence="1 11">Catalyzes the conversion of dihydroorotate to orotate with quinone as electron acceptor.</text>
</comment>
<dbReference type="Gene3D" id="3.20.20.70">
    <property type="entry name" value="Aldolase class I"/>
    <property type="match status" value="1"/>
</dbReference>
<keyword evidence="14" id="KW-1185">Reference proteome</keyword>
<dbReference type="EMBL" id="CP107020">
    <property type="protein sequence ID" value="UYG16280.1"/>
    <property type="molecule type" value="Genomic_DNA"/>
</dbReference>
<dbReference type="NCBIfam" id="TIGR01036">
    <property type="entry name" value="pyrD_sub2"/>
    <property type="match status" value="1"/>
</dbReference>
<dbReference type="NCBIfam" id="NF003648">
    <property type="entry name" value="PRK05286.2-1"/>
    <property type="match status" value="1"/>
</dbReference>
<feature type="binding site" evidence="11">
    <location>
        <begin position="72"/>
        <end position="76"/>
    </location>
    <ligand>
        <name>FMN</name>
        <dbReference type="ChEBI" id="CHEBI:58210"/>
    </ligand>
</feature>
<evidence type="ECO:0000256" key="9">
    <source>
        <dbReference type="ARBA" id="ARBA00023136"/>
    </source>
</evidence>
<evidence type="ECO:0000256" key="11">
    <source>
        <dbReference type="HAMAP-Rule" id="MF_00225"/>
    </source>
</evidence>
<proteinExistence type="inferred from homology"/>
<dbReference type="PANTHER" id="PTHR48109">
    <property type="entry name" value="DIHYDROOROTATE DEHYDROGENASE (QUINONE), MITOCHONDRIAL-RELATED"/>
    <property type="match status" value="1"/>
</dbReference>
<comment type="cofactor">
    <cofactor evidence="11">
        <name>FMN</name>
        <dbReference type="ChEBI" id="CHEBI:58210"/>
    </cofactor>
    <text evidence="11">Binds 1 FMN per subunit.</text>
</comment>
<feature type="binding site" evidence="11">
    <location>
        <position position="154"/>
    </location>
    <ligand>
        <name>FMN</name>
        <dbReference type="ChEBI" id="CHEBI:58210"/>
    </ligand>
</feature>
<evidence type="ECO:0000256" key="2">
    <source>
        <dbReference type="ARBA" id="ARBA00004370"/>
    </source>
</evidence>
<organism evidence="13 14">
    <name type="scientific">Brachybacterium huguangmaarense</name>
    <dbReference type="NCBI Taxonomy" id="1652028"/>
    <lineage>
        <taxon>Bacteria</taxon>
        <taxon>Bacillati</taxon>
        <taxon>Actinomycetota</taxon>
        <taxon>Actinomycetes</taxon>
        <taxon>Micrococcales</taxon>
        <taxon>Dermabacteraceae</taxon>
        <taxon>Brachybacterium</taxon>
    </lineage>
</organism>
<evidence type="ECO:0000256" key="4">
    <source>
        <dbReference type="ARBA" id="ARBA00005359"/>
    </source>
</evidence>
<comment type="catalytic activity">
    <reaction evidence="10 11">
        <text>(S)-dihydroorotate + a quinone = orotate + a quinol</text>
        <dbReference type="Rhea" id="RHEA:30187"/>
        <dbReference type="ChEBI" id="CHEBI:24646"/>
        <dbReference type="ChEBI" id="CHEBI:30839"/>
        <dbReference type="ChEBI" id="CHEBI:30864"/>
        <dbReference type="ChEBI" id="CHEBI:132124"/>
        <dbReference type="EC" id="1.3.5.2"/>
    </reaction>
</comment>
<evidence type="ECO:0000256" key="6">
    <source>
        <dbReference type="ARBA" id="ARBA00022643"/>
    </source>
</evidence>
<evidence type="ECO:0000256" key="7">
    <source>
        <dbReference type="ARBA" id="ARBA00022975"/>
    </source>
</evidence>
<gene>
    <name evidence="11" type="primary">pyrD</name>
    <name evidence="13" type="ORF">BRM3_11765</name>
</gene>
<dbReference type="Proteomes" id="UP001164305">
    <property type="component" value="Chromosome"/>
</dbReference>
<reference evidence="13" key="1">
    <citation type="submission" date="2022-10" db="EMBL/GenBank/DDBJ databases">
        <title>Whole-Genome Sequencing of Brachybacterium huguangmaarense BRM-3, Isolated from Betula schmidtii.</title>
        <authorList>
            <person name="Haam D."/>
        </authorList>
    </citation>
    <scope>NUCLEOTIDE SEQUENCE</scope>
    <source>
        <strain evidence="13">BRM-3</strain>
    </source>
</reference>
<evidence type="ECO:0000256" key="8">
    <source>
        <dbReference type="ARBA" id="ARBA00023002"/>
    </source>
</evidence>
<evidence type="ECO:0000256" key="1">
    <source>
        <dbReference type="ARBA" id="ARBA00003125"/>
    </source>
</evidence>
<sequence length="359" mass="38372">MSRSPYRVLFDLVLSRLDPERAHHLTVDALRAAQAVPGGRAVLRRVFGHGTGDAAPRTVLGVRHGNPFGLAAGFDKDAEVALALLDLGFGHVEVGTITPRPQSGNDRPRSFRLVPDEALINRMGFNNEGAEAAARRLRRVRATRRGRDAVIGVNIGKNKTTPPERAADDYRIGARVLGPSASYLAINVSSPNTPGLRDLQSVDALRPILRAVTEEAAVVGRRRGRALPVLVKIAPDLHDEDLVSIAELVQEVPLAGVIATNTTIARPSSLRTDRKRVEAIGAGGLSGPVLADRSRAVLKLLRDALGPDPVLISCGGVTTAEDVQERLEAGADLVQGYTALIYQGPSWPGRIARRLRPAP</sequence>
<name>A0ABY6FZA0_9MICO</name>
<feature type="binding site" evidence="11">
    <location>
        <position position="260"/>
    </location>
    <ligand>
        <name>FMN</name>
        <dbReference type="ChEBI" id="CHEBI:58210"/>
    </ligand>
</feature>
<feature type="domain" description="Dihydroorotate dehydrogenase catalytic" evidence="12">
    <location>
        <begin position="58"/>
        <end position="355"/>
    </location>
</feature>
<dbReference type="NCBIfam" id="NF003652">
    <property type="entry name" value="PRK05286.2-5"/>
    <property type="match status" value="1"/>
</dbReference>
<comment type="subunit">
    <text evidence="11">Monomer.</text>
</comment>
<evidence type="ECO:0000256" key="5">
    <source>
        <dbReference type="ARBA" id="ARBA00022630"/>
    </source>
</evidence>
<keyword evidence="7 11" id="KW-0665">Pyrimidine biosynthesis</keyword>
<dbReference type="InterPro" id="IPR013785">
    <property type="entry name" value="Aldolase_TIM"/>
</dbReference>
<keyword evidence="6 11" id="KW-0288">FMN</keyword>
<evidence type="ECO:0000256" key="10">
    <source>
        <dbReference type="ARBA" id="ARBA00048639"/>
    </source>
</evidence>
<evidence type="ECO:0000313" key="14">
    <source>
        <dbReference type="Proteomes" id="UP001164305"/>
    </source>
</evidence>
<protein>
    <recommendedName>
        <fullName evidence="11">Dihydroorotate dehydrogenase (quinone)</fullName>
        <ecNumber evidence="11">1.3.5.2</ecNumber>
    </recommendedName>
    <alternativeName>
        <fullName evidence="11">DHOdehase</fullName>
        <shortName evidence="11">DHOD</shortName>
        <shortName evidence="11">DHODase</shortName>
    </alternativeName>
    <alternativeName>
        <fullName evidence="11">Dihydroorotate oxidase</fullName>
    </alternativeName>
</protein>
<comment type="subcellular location">
    <subcellularLocation>
        <location evidence="11">Cell membrane</location>
        <topology evidence="11">Peripheral membrane protein</topology>
    </subcellularLocation>
    <subcellularLocation>
        <location evidence="2">Membrane</location>
    </subcellularLocation>
</comment>
<dbReference type="PROSITE" id="PS00912">
    <property type="entry name" value="DHODEHASE_2"/>
    <property type="match status" value="1"/>
</dbReference>
<keyword evidence="5 11" id="KW-0285">Flavoprotein</keyword>
<dbReference type="InterPro" id="IPR005720">
    <property type="entry name" value="Dihydroorotate_DH_cat"/>
</dbReference>
<dbReference type="CDD" id="cd04738">
    <property type="entry name" value="DHOD_2_like"/>
    <property type="match status" value="1"/>
</dbReference>
<feature type="binding site" evidence="11">
    <location>
        <begin position="261"/>
        <end position="262"/>
    </location>
    <ligand>
        <name>substrate</name>
    </ligand>
</feature>
<feature type="binding site" evidence="11">
    <location>
        <position position="316"/>
    </location>
    <ligand>
        <name>FMN</name>
        <dbReference type="ChEBI" id="CHEBI:58210"/>
    </ligand>
</feature>
<comment type="similarity">
    <text evidence="4 11">Belongs to the dihydroorotate dehydrogenase family. Type 2 subfamily.</text>
</comment>
<dbReference type="InterPro" id="IPR005719">
    <property type="entry name" value="Dihydroorotate_DH_2"/>
</dbReference>
<comment type="pathway">
    <text evidence="3 11">Pyrimidine metabolism; UMP biosynthesis via de novo pathway; orotate from (S)-dihydroorotate (quinone route): step 1/1.</text>
</comment>
<feature type="binding site" evidence="11">
    <location>
        <position position="192"/>
    </location>
    <ligand>
        <name>substrate</name>
    </ligand>
</feature>
<feature type="binding site" evidence="11">
    <location>
        <begin position="121"/>
        <end position="125"/>
    </location>
    <ligand>
        <name>substrate</name>
    </ligand>
</feature>
<keyword evidence="11" id="KW-1003">Cell membrane</keyword>
<dbReference type="SUPFAM" id="SSF51395">
    <property type="entry name" value="FMN-linked oxidoreductases"/>
    <property type="match status" value="1"/>
</dbReference>
<dbReference type="EC" id="1.3.5.2" evidence="11"/>
<dbReference type="InterPro" id="IPR050074">
    <property type="entry name" value="DHO_dehydrogenase"/>
</dbReference>
<dbReference type="InterPro" id="IPR001295">
    <property type="entry name" value="Dihydroorotate_DH_CS"/>
</dbReference>
<dbReference type="HAMAP" id="MF_00225">
    <property type="entry name" value="DHO_dh_type2"/>
    <property type="match status" value="1"/>
</dbReference>
<keyword evidence="9 11" id="KW-0472">Membrane</keyword>
<accession>A0ABY6FZA0</accession>
<keyword evidence="8 11" id="KW-0560">Oxidoreductase</keyword>
<feature type="binding site" evidence="11">
    <location>
        <position position="287"/>
    </location>
    <ligand>
        <name>FMN</name>
        <dbReference type="ChEBI" id="CHEBI:58210"/>
    </ligand>
</feature>
<dbReference type="PANTHER" id="PTHR48109:SF4">
    <property type="entry name" value="DIHYDROOROTATE DEHYDROGENASE (QUINONE), MITOCHONDRIAL"/>
    <property type="match status" value="1"/>
</dbReference>
<feature type="binding site" evidence="11">
    <location>
        <position position="96"/>
    </location>
    <ligand>
        <name>FMN</name>
        <dbReference type="ChEBI" id="CHEBI:58210"/>
    </ligand>
</feature>
<dbReference type="GO" id="GO:0106430">
    <property type="term" value="F:dihydroorotate dehydrogenase (quinone) activity"/>
    <property type="evidence" value="ECO:0007669"/>
    <property type="project" value="UniProtKB-EC"/>
</dbReference>
<dbReference type="Pfam" id="PF01180">
    <property type="entry name" value="DHO_dh"/>
    <property type="match status" value="1"/>
</dbReference>
<evidence type="ECO:0000259" key="12">
    <source>
        <dbReference type="Pfam" id="PF01180"/>
    </source>
</evidence>
<feature type="binding site" evidence="11">
    <location>
        <position position="232"/>
    </location>
    <ligand>
        <name>FMN</name>
        <dbReference type="ChEBI" id="CHEBI:58210"/>
    </ligand>
</feature>
<feature type="binding site" evidence="11">
    <location>
        <position position="76"/>
    </location>
    <ligand>
        <name>substrate</name>
    </ligand>
</feature>
<evidence type="ECO:0000256" key="3">
    <source>
        <dbReference type="ARBA" id="ARBA00005161"/>
    </source>
</evidence>
<feature type="active site" description="Nucleophile" evidence="11">
    <location>
        <position position="190"/>
    </location>
</feature>
<dbReference type="RefSeq" id="WP_263593493.1">
    <property type="nucleotide sequence ID" value="NZ_CP107020.1"/>
</dbReference>
<feature type="binding site" evidence="11">
    <location>
        <position position="187"/>
    </location>
    <ligand>
        <name>substrate</name>
    </ligand>
</feature>
<dbReference type="PROSITE" id="PS00911">
    <property type="entry name" value="DHODEHASE_1"/>
    <property type="match status" value="1"/>
</dbReference>
<evidence type="ECO:0000313" key="13">
    <source>
        <dbReference type="EMBL" id="UYG16280.1"/>
    </source>
</evidence>
<feature type="binding site" evidence="11">
    <location>
        <begin position="337"/>
        <end position="338"/>
    </location>
    <ligand>
        <name>FMN</name>
        <dbReference type="ChEBI" id="CHEBI:58210"/>
    </ligand>
</feature>
<feature type="binding site" evidence="11">
    <location>
        <position position="187"/>
    </location>
    <ligand>
        <name>FMN</name>
        <dbReference type="ChEBI" id="CHEBI:58210"/>
    </ligand>
</feature>